<dbReference type="OrthoDB" id="2875652at2"/>
<organism evidence="3 4">
    <name type="scientific">Priestia koreensis</name>
    <dbReference type="NCBI Taxonomy" id="284581"/>
    <lineage>
        <taxon>Bacteria</taxon>
        <taxon>Bacillati</taxon>
        <taxon>Bacillota</taxon>
        <taxon>Bacilli</taxon>
        <taxon>Bacillales</taxon>
        <taxon>Bacillaceae</taxon>
        <taxon>Priestia</taxon>
    </lineage>
</organism>
<dbReference type="STRING" id="284581.AMD01_04825"/>
<evidence type="ECO:0000259" key="2">
    <source>
        <dbReference type="Pfam" id="PF08666"/>
    </source>
</evidence>
<proteinExistence type="predicted"/>
<comment type="caution">
    <text evidence="3">The sequence shown here is derived from an EMBL/GenBank/DDBJ whole genome shotgun (WGS) entry which is preliminary data.</text>
</comment>
<keyword evidence="1" id="KW-0812">Transmembrane</keyword>
<feature type="transmembrane region" description="Helical" evidence="1">
    <location>
        <begin position="7"/>
        <end position="29"/>
    </location>
</feature>
<evidence type="ECO:0000256" key="1">
    <source>
        <dbReference type="SAM" id="Phobius"/>
    </source>
</evidence>
<evidence type="ECO:0000313" key="4">
    <source>
        <dbReference type="Proteomes" id="UP000037558"/>
    </source>
</evidence>
<dbReference type="RefSeq" id="WP_053400280.1">
    <property type="nucleotide sequence ID" value="NZ_LILC01000006.1"/>
</dbReference>
<reference evidence="4" key="1">
    <citation type="submission" date="2015-08" db="EMBL/GenBank/DDBJ databases">
        <title>Fjat-14210 dsm16467.</title>
        <authorList>
            <person name="Liu B."/>
            <person name="Wang J."/>
            <person name="Zhu Y."/>
            <person name="Liu G."/>
            <person name="Chen Q."/>
            <person name="Chen Z."/>
            <person name="Lan J."/>
            <person name="Che J."/>
            <person name="Ge C."/>
            <person name="Shi H."/>
            <person name="Pan Z."/>
            <person name="Liu X."/>
        </authorList>
    </citation>
    <scope>NUCLEOTIDE SEQUENCE [LARGE SCALE GENOMIC DNA]</scope>
    <source>
        <strain evidence="4">DSM 16467</strain>
    </source>
</reference>
<feature type="domain" description="SAF" evidence="2">
    <location>
        <begin position="37"/>
        <end position="85"/>
    </location>
</feature>
<protein>
    <recommendedName>
        <fullName evidence="2">SAF domain-containing protein</fullName>
    </recommendedName>
</protein>
<accession>A0A0M0LAK7</accession>
<keyword evidence="1" id="KW-0472">Membrane</keyword>
<name>A0A0M0LAK7_9BACI</name>
<dbReference type="EMBL" id="LILC01000006">
    <property type="protein sequence ID" value="KOO48135.1"/>
    <property type="molecule type" value="Genomic_DNA"/>
</dbReference>
<keyword evidence="4" id="KW-1185">Reference proteome</keyword>
<dbReference type="Proteomes" id="UP000037558">
    <property type="component" value="Unassembled WGS sequence"/>
</dbReference>
<dbReference type="CDD" id="cd11614">
    <property type="entry name" value="SAF_CpaB_FlgA_like"/>
    <property type="match status" value="1"/>
</dbReference>
<dbReference type="PATRIC" id="fig|284581.3.peg.1344"/>
<dbReference type="InterPro" id="IPR013974">
    <property type="entry name" value="SAF"/>
</dbReference>
<dbReference type="AlphaFoldDB" id="A0A0M0LAK7"/>
<dbReference type="Pfam" id="PF08666">
    <property type="entry name" value="SAF"/>
    <property type="match status" value="1"/>
</dbReference>
<sequence length="280" mass="30163">MKKSKKIAFSAGIALAIGVINYTGIHYYINSKVDPVTVAYAKDDIPPNTKITKEMVIERSVPSSSLPPEAMVAPSSVIGKYTANNFGISKHSLFYKGKVMAAEKMPNSSVLKLKSGELAFPLLVDLETSLGNSILPDTKVDLFFRGKVETVEKVNGSTITVEKPIYGRIAKGVRVTSVKDTDATNVFSDTKKKQNGGFASPTTGEGKTALAKIYTFAVDEQINEVLNKATLLGEIRPVATGSDEIDTTMSDDDIVSWIEGQSFQSASPNDLVTKKDGDQE</sequence>
<keyword evidence="1" id="KW-1133">Transmembrane helix</keyword>
<evidence type="ECO:0000313" key="3">
    <source>
        <dbReference type="EMBL" id="KOO48135.1"/>
    </source>
</evidence>
<gene>
    <name evidence="3" type="ORF">AMD01_04825</name>
</gene>